<comment type="caution">
    <text evidence="1">The sequence shown here is derived from an EMBL/GenBank/DDBJ whole genome shotgun (WGS) entry which is preliminary data.</text>
</comment>
<reference evidence="1 2" key="1">
    <citation type="journal article" date="2015" name="Genome Biol. Evol.">
        <title>The genome of winter moth (Operophtera brumata) provides a genomic perspective on sexual dimorphism and phenology.</title>
        <authorList>
            <person name="Derks M.F."/>
            <person name="Smit S."/>
            <person name="Salis L."/>
            <person name="Schijlen E."/>
            <person name="Bossers A."/>
            <person name="Mateman C."/>
            <person name="Pijl A.S."/>
            <person name="de Ridder D."/>
            <person name="Groenen M.A."/>
            <person name="Visser M.E."/>
            <person name="Megens H.J."/>
        </authorList>
    </citation>
    <scope>NUCLEOTIDE SEQUENCE [LARGE SCALE GENOMIC DNA]</scope>
    <source>
        <strain evidence="1">WM2013NL</strain>
        <tissue evidence="1">Head and thorax</tissue>
    </source>
</reference>
<name>A0A0L7KS50_OPEBR</name>
<feature type="non-terminal residue" evidence="1">
    <location>
        <position position="120"/>
    </location>
</feature>
<sequence>MSAPCRAELCCAWGRGALAEGDCARGRRARVYTPRCAVRTGRCYNSPETSAQRSSTAGSQYTSAFVSCMSAPCRAELCCAWGEARWWRATVPEAGRARGYRMECPAGCPGAVYELMRGCW</sequence>
<proteinExistence type="predicted"/>
<organism evidence="1 2">
    <name type="scientific">Operophtera brumata</name>
    <name type="common">Winter moth</name>
    <name type="synonym">Phalaena brumata</name>
    <dbReference type="NCBI Taxonomy" id="104452"/>
    <lineage>
        <taxon>Eukaryota</taxon>
        <taxon>Metazoa</taxon>
        <taxon>Ecdysozoa</taxon>
        <taxon>Arthropoda</taxon>
        <taxon>Hexapoda</taxon>
        <taxon>Insecta</taxon>
        <taxon>Pterygota</taxon>
        <taxon>Neoptera</taxon>
        <taxon>Endopterygota</taxon>
        <taxon>Lepidoptera</taxon>
        <taxon>Glossata</taxon>
        <taxon>Ditrysia</taxon>
        <taxon>Geometroidea</taxon>
        <taxon>Geometridae</taxon>
        <taxon>Larentiinae</taxon>
        <taxon>Operophtera</taxon>
    </lineage>
</organism>
<gene>
    <name evidence="1" type="ORF">OBRU01_21999</name>
</gene>
<evidence type="ECO:0000313" key="1">
    <source>
        <dbReference type="EMBL" id="KOB65896.1"/>
    </source>
</evidence>
<keyword evidence="1" id="KW-0418">Kinase</keyword>
<evidence type="ECO:0000313" key="2">
    <source>
        <dbReference type="Proteomes" id="UP000037510"/>
    </source>
</evidence>
<dbReference type="EMBL" id="JTDY01006553">
    <property type="protein sequence ID" value="KOB65896.1"/>
    <property type="molecule type" value="Genomic_DNA"/>
</dbReference>
<dbReference type="AlphaFoldDB" id="A0A0L7KS50"/>
<dbReference type="GO" id="GO:0016301">
    <property type="term" value="F:kinase activity"/>
    <property type="evidence" value="ECO:0007669"/>
    <property type="project" value="UniProtKB-KW"/>
</dbReference>
<keyword evidence="2" id="KW-1185">Reference proteome</keyword>
<keyword evidence="1" id="KW-0808">Transferase</keyword>
<protein>
    <submittedName>
        <fullName evidence="1">Tyrosine-protein kinase Abl</fullName>
    </submittedName>
</protein>
<accession>A0A0L7KS50</accession>
<dbReference type="Proteomes" id="UP000037510">
    <property type="component" value="Unassembled WGS sequence"/>
</dbReference>